<reference evidence="1 2" key="1">
    <citation type="submission" date="2024-01" db="EMBL/GenBank/DDBJ databases">
        <title>The genomes of 5 underutilized Papilionoideae crops provide insights into root nodulation and disease resistanc.</title>
        <authorList>
            <person name="Yuan L."/>
        </authorList>
    </citation>
    <scope>NUCLEOTIDE SEQUENCE [LARGE SCALE GENOMIC DNA]</scope>
    <source>
        <strain evidence="1">ZHUSHIDOU_FW_LH</strain>
        <tissue evidence="1">Leaf</tissue>
    </source>
</reference>
<dbReference type="Proteomes" id="UP001372338">
    <property type="component" value="Unassembled WGS sequence"/>
</dbReference>
<evidence type="ECO:0000313" key="1">
    <source>
        <dbReference type="EMBL" id="KAK7251421.1"/>
    </source>
</evidence>
<protein>
    <submittedName>
        <fullName evidence="1">Uncharacterized protein</fullName>
    </submittedName>
</protein>
<proteinExistence type="predicted"/>
<dbReference type="EMBL" id="JAYWIO010000007">
    <property type="protein sequence ID" value="KAK7251421.1"/>
    <property type="molecule type" value="Genomic_DNA"/>
</dbReference>
<sequence length="78" mass="9011">MRKYLKYEKIADWPITNSVEPQMLRLFDKASSLVLANITMDIFDDLDDVEVCASDQIEYLKAQAWLSKSKFGTVKDYG</sequence>
<dbReference type="AlphaFoldDB" id="A0AAN9HRB2"/>
<gene>
    <name evidence="1" type="ORF">RIF29_34603</name>
</gene>
<organism evidence="1 2">
    <name type="scientific">Crotalaria pallida</name>
    <name type="common">Smooth rattlebox</name>
    <name type="synonym">Crotalaria striata</name>
    <dbReference type="NCBI Taxonomy" id="3830"/>
    <lineage>
        <taxon>Eukaryota</taxon>
        <taxon>Viridiplantae</taxon>
        <taxon>Streptophyta</taxon>
        <taxon>Embryophyta</taxon>
        <taxon>Tracheophyta</taxon>
        <taxon>Spermatophyta</taxon>
        <taxon>Magnoliopsida</taxon>
        <taxon>eudicotyledons</taxon>
        <taxon>Gunneridae</taxon>
        <taxon>Pentapetalae</taxon>
        <taxon>rosids</taxon>
        <taxon>fabids</taxon>
        <taxon>Fabales</taxon>
        <taxon>Fabaceae</taxon>
        <taxon>Papilionoideae</taxon>
        <taxon>50 kb inversion clade</taxon>
        <taxon>genistoids sensu lato</taxon>
        <taxon>core genistoids</taxon>
        <taxon>Crotalarieae</taxon>
        <taxon>Crotalaria</taxon>
    </lineage>
</organism>
<comment type="caution">
    <text evidence="1">The sequence shown here is derived from an EMBL/GenBank/DDBJ whole genome shotgun (WGS) entry which is preliminary data.</text>
</comment>
<evidence type="ECO:0000313" key="2">
    <source>
        <dbReference type="Proteomes" id="UP001372338"/>
    </source>
</evidence>
<keyword evidence="2" id="KW-1185">Reference proteome</keyword>
<accession>A0AAN9HRB2</accession>
<name>A0AAN9HRB2_CROPI</name>